<evidence type="ECO:0000256" key="1">
    <source>
        <dbReference type="SAM" id="SignalP"/>
    </source>
</evidence>
<name>A0AAD5UHI5_9FUNG</name>
<protein>
    <submittedName>
        <fullName evidence="2">Uncharacterized protein</fullName>
    </submittedName>
</protein>
<dbReference type="EMBL" id="JADGKB010000029">
    <property type="protein sequence ID" value="KAJ3258282.1"/>
    <property type="molecule type" value="Genomic_DNA"/>
</dbReference>
<sequence length="139" mass="15891">MSLLLVVLIILLVQLYRSTSKLEKEINEKQQVLDAPNVFTDPSKRYKRTTSLPRNEKILVSDYEAPKVQPQEDQETEIEGELTKPEYAFSPSSVNIRDSIISKSGDDFRFSILSRTEQGPNDPNNYSSSLMRLMKTYGT</sequence>
<evidence type="ECO:0000313" key="3">
    <source>
        <dbReference type="Proteomes" id="UP001210925"/>
    </source>
</evidence>
<evidence type="ECO:0000313" key="2">
    <source>
        <dbReference type="EMBL" id="KAJ3258282.1"/>
    </source>
</evidence>
<dbReference type="Proteomes" id="UP001210925">
    <property type="component" value="Unassembled WGS sequence"/>
</dbReference>
<keyword evidence="1" id="KW-0732">Signal</keyword>
<proteinExistence type="predicted"/>
<keyword evidence="3" id="KW-1185">Reference proteome</keyword>
<feature type="chain" id="PRO_5042022316" evidence="1">
    <location>
        <begin position="19"/>
        <end position="139"/>
    </location>
</feature>
<accession>A0AAD5UHI5</accession>
<gene>
    <name evidence="2" type="ORF">HK103_003763</name>
</gene>
<comment type="caution">
    <text evidence="2">The sequence shown here is derived from an EMBL/GenBank/DDBJ whole genome shotgun (WGS) entry which is preliminary data.</text>
</comment>
<dbReference type="AlphaFoldDB" id="A0AAD5UHI5"/>
<organism evidence="2 3">
    <name type="scientific">Boothiomyces macroporosus</name>
    <dbReference type="NCBI Taxonomy" id="261099"/>
    <lineage>
        <taxon>Eukaryota</taxon>
        <taxon>Fungi</taxon>
        <taxon>Fungi incertae sedis</taxon>
        <taxon>Chytridiomycota</taxon>
        <taxon>Chytridiomycota incertae sedis</taxon>
        <taxon>Chytridiomycetes</taxon>
        <taxon>Rhizophydiales</taxon>
        <taxon>Terramycetaceae</taxon>
        <taxon>Boothiomyces</taxon>
    </lineage>
</organism>
<feature type="signal peptide" evidence="1">
    <location>
        <begin position="1"/>
        <end position="18"/>
    </location>
</feature>
<reference evidence="2" key="1">
    <citation type="submission" date="2020-05" db="EMBL/GenBank/DDBJ databases">
        <title>Phylogenomic resolution of chytrid fungi.</title>
        <authorList>
            <person name="Stajich J.E."/>
            <person name="Amses K."/>
            <person name="Simmons R."/>
            <person name="Seto K."/>
            <person name="Myers J."/>
            <person name="Bonds A."/>
            <person name="Quandt C.A."/>
            <person name="Barry K."/>
            <person name="Liu P."/>
            <person name="Grigoriev I."/>
            <person name="Longcore J.E."/>
            <person name="James T.Y."/>
        </authorList>
    </citation>
    <scope>NUCLEOTIDE SEQUENCE</scope>
    <source>
        <strain evidence="2">PLAUS21</strain>
    </source>
</reference>